<dbReference type="GO" id="GO:0004519">
    <property type="term" value="F:endonuclease activity"/>
    <property type="evidence" value="ECO:0007669"/>
    <property type="project" value="UniProtKB-KW"/>
</dbReference>
<keyword evidence="2" id="KW-0540">Nuclease</keyword>
<gene>
    <name evidence="3" type="ORF">HU738_013930</name>
    <name evidence="2" type="ORF">HU738_20515</name>
</gene>
<dbReference type="EMBL" id="JABWRP010000020">
    <property type="protein sequence ID" value="MBC3472946.1"/>
    <property type="molecule type" value="Genomic_DNA"/>
</dbReference>
<dbReference type="Pfam" id="PF09217">
    <property type="entry name" value="EcoRII-N"/>
    <property type="match status" value="1"/>
</dbReference>
<proteinExistence type="predicted"/>
<evidence type="ECO:0000259" key="1">
    <source>
        <dbReference type="Pfam" id="PF09217"/>
    </source>
</evidence>
<accession>A0A923GLB3</accession>
<comment type="caution">
    <text evidence="2">The sequence shown here is derived from an EMBL/GenBank/DDBJ whole genome shotgun (WGS) entry which is preliminary data.</text>
</comment>
<protein>
    <submittedName>
        <fullName evidence="2">Restriction endonuclease</fullName>
    </submittedName>
</protein>
<reference evidence="2" key="2">
    <citation type="submission" date="2020-07" db="EMBL/GenBank/DDBJ databases">
        <authorList>
            <person name="Lood C."/>
            <person name="Girard L."/>
        </authorList>
    </citation>
    <scope>NUCLEOTIDE SEQUENCE</scope>
    <source>
        <strain evidence="2">RW4S2</strain>
    </source>
</reference>
<reference evidence="2 4" key="1">
    <citation type="journal article" date="2020" name="Microorganisms">
        <title>Reliable Identification of Environmental Pseudomonas Isolates Using the rpoD Gene.</title>
        <authorList>
            <consortium name="The Broad Institute Genome Sequencing Platform"/>
            <person name="Girard L."/>
            <person name="Lood C."/>
            <person name="Rokni-Zadeh H."/>
            <person name="van Noort V."/>
            <person name="Lavigne R."/>
            <person name="De Mot R."/>
        </authorList>
    </citation>
    <scope>NUCLEOTIDE SEQUENCE</scope>
    <source>
        <strain evidence="2 4">RW4S2</strain>
    </source>
</reference>
<dbReference type="Proteomes" id="UP000628137">
    <property type="component" value="Unassembled WGS sequence"/>
</dbReference>
<dbReference type="InterPro" id="IPR023372">
    <property type="entry name" value="Rest_endonuc_II_EcoRII_N"/>
</dbReference>
<name>A0A923GLB3_9PSED</name>
<keyword evidence="2" id="KW-0255">Endonuclease</keyword>
<dbReference type="InterPro" id="IPR015300">
    <property type="entry name" value="DNA-bd_pseudobarrel_sf"/>
</dbReference>
<dbReference type="AlphaFoldDB" id="A0A923GLB3"/>
<keyword evidence="4" id="KW-1185">Reference proteome</keyword>
<keyword evidence="2" id="KW-0378">Hydrolase</keyword>
<dbReference type="SUPFAM" id="SSF101936">
    <property type="entry name" value="DNA-binding pseudobarrel domain"/>
    <property type="match status" value="1"/>
</dbReference>
<evidence type="ECO:0000313" key="2">
    <source>
        <dbReference type="EMBL" id="MBC3472946.1"/>
    </source>
</evidence>
<evidence type="ECO:0000313" key="3">
    <source>
        <dbReference type="EMBL" id="MBV4542144.1"/>
    </source>
</evidence>
<dbReference type="EMBL" id="JABWRP020000009">
    <property type="protein sequence ID" value="MBV4542144.1"/>
    <property type="molecule type" value="Genomic_DNA"/>
</dbReference>
<evidence type="ECO:0000313" key="4">
    <source>
        <dbReference type="Proteomes" id="UP000628137"/>
    </source>
</evidence>
<reference evidence="3" key="3">
    <citation type="submission" date="2021-06" db="EMBL/GenBank/DDBJ databases">
        <title>Updating the genus Pseudomonas: Description of 43 new species and partition of the Pseudomonas putida group.</title>
        <authorList>
            <person name="Girard L."/>
            <person name="Lood C."/>
            <person name="Vandamme P."/>
            <person name="Rokni-Zadeh H."/>
            <person name="Van Noort V."/>
            <person name="Hofte M."/>
            <person name="Lavigne R."/>
            <person name="De Mot R."/>
        </authorList>
    </citation>
    <scope>NUCLEOTIDE SEQUENCE</scope>
    <source>
        <strain evidence="3">RW4S2</strain>
    </source>
</reference>
<organism evidence="2">
    <name type="scientific">Pseudomonas vlassakiae</name>
    <dbReference type="NCBI Taxonomy" id="485888"/>
    <lineage>
        <taxon>Bacteria</taxon>
        <taxon>Pseudomonadati</taxon>
        <taxon>Pseudomonadota</taxon>
        <taxon>Gammaproteobacteria</taxon>
        <taxon>Pseudomonadales</taxon>
        <taxon>Pseudomonadaceae</taxon>
        <taxon>Pseudomonas</taxon>
    </lineage>
</organism>
<feature type="domain" description="Restriction endonuclease type II EcoRII N-terminal" evidence="1">
    <location>
        <begin position="3"/>
        <end position="92"/>
    </location>
</feature>
<sequence length="145" mass="16490">MKTPVFRKTLSANDVGATGAHQAGILIPKSESDLLSILPSLDPAIKNPDAWIECEDEDGTMRKFRFVYYNNKIHKSGTRNEYRITHMTKYFNETGARQGESLEISKPENSSHYRIRIVRSATALEALDLESGVRIKIKSAWRRVH</sequence>
<dbReference type="RefSeq" id="WP_186603862.1">
    <property type="nucleotide sequence ID" value="NZ_JABWRP020000009.1"/>
</dbReference>
<dbReference type="Gene3D" id="2.40.330.10">
    <property type="entry name" value="DNA-binding pseudobarrel domain"/>
    <property type="match status" value="1"/>
</dbReference>